<feature type="region of interest" description="Disordered" evidence="1">
    <location>
        <begin position="114"/>
        <end position="147"/>
    </location>
</feature>
<proteinExistence type="predicted"/>
<dbReference type="Pfam" id="PF01553">
    <property type="entry name" value="Acyltransferase"/>
    <property type="match status" value="1"/>
</dbReference>
<accession>A0ABW1Z5W7</accession>
<keyword evidence="2" id="KW-0812">Transmembrane</keyword>
<gene>
    <name evidence="4" type="ORF">ACFQBQ_05035</name>
</gene>
<evidence type="ECO:0000313" key="5">
    <source>
        <dbReference type="Proteomes" id="UP001596391"/>
    </source>
</evidence>
<dbReference type="RefSeq" id="WP_390234182.1">
    <property type="nucleotide sequence ID" value="NZ_JBHSWI010000001.1"/>
</dbReference>
<dbReference type="InterPro" id="IPR002123">
    <property type="entry name" value="Plipid/glycerol_acylTrfase"/>
</dbReference>
<dbReference type="Proteomes" id="UP001596391">
    <property type="component" value="Unassembled WGS sequence"/>
</dbReference>
<feature type="compositionally biased region" description="Low complexity" evidence="1">
    <location>
        <begin position="129"/>
        <end position="147"/>
    </location>
</feature>
<keyword evidence="2" id="KW-1133">Transmembrane helix</keyword>
<protein>
    <submittedName>
        <fullName evidence="4">1-acyl-sn-glycerol-3-phosphate acyltransferase</fullName>
    </submittedName>
</protein>
<feature type="transmembrane region" description="Helical" evidence="2">
    <location>
        <begin position="6"/>
        <end position="25"/>
    </location>
</feature>
<keyword evidence="5" id="KW-1185">Reference proteome</keyword>
<keyword evidence="4" id="KW-0012">Acyltransferase</keyword>
<dbReference type="GO" id="GO:0016746">
    <property type="term" value="F:acyltransferase activity"/>
    <property type="evidence" value="ECO:0007669"/>
    <property type="project" value="UniProtKB-KW"/>
</dbReference>
<comment type="caution">
    <text evidence="4">The sequence shown here is derived from an EMBL/GenBank/DDBJ whole genome shotgun (WGS) entry which is preliminary data.</text>
</comment>
<evidence type="ECO:0000256" key="1">
    <source>
        <dbReference type="SAM" id="MobiDB-lite"/>
    </source>
</evidence>
<organism evidence="4 5">
    <name type="scientific">Granulicella cerasi</name>
    <dbReference type="NCBI Taxonomy" id="741063"/>
    <lineage>
        <taxon>Bacteria</taxon>
        <taxon>Pseudomonadati</taxon>
        <taxon>Acidobacteriota</taxon>
        <taxon>Terriglobia</taxon>
        <taxon>Terriglobales</taxon>
        <taxon>Acidobacteriaceae</taxon>
        <taxon>Granulicella</taxon>
    </lineage>
</organism>
<evidence type="ECO:0000259" key="3">
    <source>
        <dbReference type="Pfam" id="PF01553"/>
    </source>
</evidence>
<keyword evidence="2" id="KW-0472">Membrane</keyword>
<dbReference type="SUPFAM" id="SSF69593">
    <property type="entry name" value="Glycerol-3-phosphate (1)-acyltransferase"/>
    <property type="match status" value="1"/>
</dbReference>
<evidence type="ECO:0000256" key="2">
    <source>
        <dbReference type="SAM" id="Phobius"/>
    </source>
</evidence>
<dbReference type="EMBL" id="JBHSWI010000001">
    <property type="protein sequence ID" value="MFC6644965.1"/>
    <property type="molecule type" value="Genomic_DNA"/>
</dbReference>
<sequence>MIFRKLFRLVRVVLVFAYYIVEVIIRRPKTRALRAAWLSRLCKSLMRAANITVSVEGPIPTQGAVITNHLNLTDILAHSAVNPCVFISKMEVRKLPVMGWVSMMAGTLYVERGAGGQQRRPPSAWRATSAKAFPSSSSRKAPPARAK</sequence>
<name>A0ABW1Z5W7_9BACT</name>
<feature type="domain" description="Phospholipid/glycerol acyltransferase" evidence="3">
    <location>
        <begin position="55"/>
        <end position="115"/>
    </location>
</feature>
<evidence type="ECO:0000313" key="4">
    <source>
        <dbReference type="EMBL" id="MFC6644965.1"/>
    </source>
</evidence>
<reference evidence="5" key="1">
    <citation type="journal article" date="2019" name="Int. J. Syst. Evol. Microbiol.">
        <title>The Global Catalogue of Microorganisms (GCM) 10K type strain sequencing project: providing services to taxonomists for standard genome sequencing and annotation.</title>
        <authorList>
            <consortium name="The Broad Institute Genomics Platform"/>
            <consortium name="The Broad Institute Genome Sequencing Center for Infectious Disease"/>
            <person name="Wu L."/>
            <person name="Ma J."/>
        </authorList>
    </citation>
    <scope>NUCLEOTIDE SEQUENCE [LARGE SCALE GENOMIC DNA]</scope>
    <source>
        <strain evidence="5">CGMCC 1.16026</strain>
    </source>
</reference>
<keyword evidence="4" id="KW-0808">Transferase</keyword>